<dbReference type="InterPro" id="IPR038377">
    <property type="entry name" value="Na/Glc_symporter_sf"/>
</dbReference>
<keyword evidence="11" id="KW-1185">Reference proteome</keyword>
<keyword evidence="6 9" id="KW-0472">Membrane</keyword>
<evidence type="ECO:0000256" key="8">
    <source>
        <dbReference type="SAM" id="MobiDB-lite"/>
    </source>
</evidence>
<organism evidence="10 11">
    <name type="scientific">Parafrankia soli</name>
    <dbReference type="NCBI Taxonomy" id="2599596"/>
    <lineage>
        <taxon>Bacteria</taxon>
        <taxon>Bacillati</taxon>
        <taxon>Actinomycetota</taxon>
        <taxon>Actinomycetes</taxon>
        <taxon>Frankiales</taxon>
        <taxon>Frankiaceae</taxon>
        <taxon>Parafrankia</taxon>
    </lineage>
</organism>
<feature type="transmembrane region" description="Helical" evidence="9">
    <location>
        <begin position="312"/>
        <end position="336"/>
    </location>
</feature>
<keyword evidence="5 9" id="KW-1133">Transmembrane helix</keyword>
<comment type="caution">
    <text evidence="10">The sequence shown here is derived from an EMBL/GenBank/DDBJ whole genome shotgun (WGS) entry which is preliminary data.</text>
</comment>
<dbReference type="InterPro" id="IPR001734">
    <property type="entry name" value="Na/solute_symporter"/>
</dbReference>
<dbReference type="Gene3D" id="1.20.1730.10">
    <property type="entry name" value="Sodium/glucose cotransporter"/>
    <property type="match status" value="1"/>
</dbReference>
<feature type="transmembrane region" description="Helical" evidence="9">
    <location>
        <begin position="430"/>
        <end position="452"/>
    </location>
</feature>
<gene>
    <name evidence="10" type="ORF">BBK14_23895</name>
</gene>
<evidence type="ECO:0000256" key="3">
    <source>
        <dbReference type="ARBA" id="ARBA00022448"/>
    </source>
</evidence>
<evidence type="ECO:0000256" key="1">
    <source>
        <dbReference type="ARBA" id="ARBA00004141"/>
    </source>
</evidence>
<dbReference type="RefSeq" id="WP_071065770.1">
    <property type="nucleotide sequence ID" value="NZ_MAXA01000238.1"/>
</dbReference>
<feature type="transmembrane region" description="Helical" evidence="9">
    <location>
        <begin position="64"/>
        <end position="84"/>
    </location>
</feature>
<feature type="region of interest" description="Disordered" evidence="8">
    <location>
        <begin position="545"/>
        <end position="580"/>
    </location>
</feature>
<feature type="transmembrane region" description="Helical" evidence="9">
    <location>
        <begin position="274"/>
        <end position="291"/>
    </location>
</feature>
<dbReference type="PANTHER" id="PTHR48086:SF8">
    <property type="entry name" value="MONOCARBOXYLIC ACID PERMEASE"/>
    <property type="match status" value="1"/>
</dbReference>
<comment type="similarity">
    <text evidence="2 7">Belongs to the sodium:solute symporter (SSF) (TC 2.A.21) family.</text>
</comment>
<keyword evidence="4 9" id="KW-0812">Transmembrane</keyword>
<dbReference type="Proteomes" id="UP000179769">
    <property type="component" value="Unassembled WGS sequence"/>
</dbReference>
<evidence type="ECO:0000256" key="7">
    <source>
        <dbReference type="RuleBase" id="RU362091"/>
    </source>
</evidence>
<dbReference type="InterPro" id="IPR050277">
    <property type="entry name" value="Sodium:Solute_Symporter"/>
</dbReference>
<dbReference type="PANTHER" id="PTHR48086">
    <property type="entry name" value="SODIUM/PROLINE SYMPORTER-RELATED"/>
    <property type="match status" value="1"/>
</dbReference>
<sequence>MSPDPAGDPPVLAAPFHTDFHGVEFTVFLALFVLVTVIGFGAARWRRAASLDHLDEWGLGGRGFGSFVAWFLIGGDIFTAYTFIAVPGAMYATGAVSGWFAVVFTSVVWPIVFVIMPRLWAVASRNGYVTPADFVRGRYGSRSLALAVAVTGIVATMPYIALQLVGMQAVLEAMGIGTSGDNPIVRDIPIVIAFAVLAAYTYRSGLRAPALIAFVKDILIYAVVLVAVIYIPHRLGGYGAVFDAAQAKFDTANAVAAAAGRPPKAAFVPAPSEFLAYATLALGSAMALFMYPHAITGILSTRSQDVIRRNTAVLPLYSLLLAFLALLGFAAIASGVKTDNPRLVVPLLFDQQFPAWFTGVAFAAVAIGALVPAAIMSIAAANLFTRNIYVEFFRPDATPAQETSVSKTASLLVKVGALVFVLGMDTQNSINLQLLGGVWILQTFPAIVAGLWTRWLHRWALLGGWLVGMTYGTLEAYAQRSATARHFGSSLAEVPGLGRTAYIALTAFVLNVVVAVALTGLLRALRVPIGIDTTTVGTATATATAGTVTPGAPVPADGGVGVPGQAPVEDAAERLTGPPA</sequence>
<reference evidence="11" key="1">
    <citation type="submission" date="2016-07" db="EMBL/GenBank/DDBJ databases">
        <title>Frankia sp. NRRL B-16219 Genome sequencing.</title>
        <authorList>
            <person name="Ghodhbane-Gtari F."/>
            <person name="Swanson E."/>
            <person name="Gueddou A."/>
            <person name="Louati M."/>
            <person name="Nouioui I."/>
            <person name="Hezbri K."/>
            <person name="Abebe-Akele F."/>
            <person name="Simpson S."/>
            <person name="Morris K."/>
            <person name="Thomas K."/>
            <person name="Gtari M."/>
            <person name="Tisa L.S."/>
        </authorList>
    </citation>
    <scope>NUCLEOTIDE SEQUENCE [LARGE SCALE GENOMIC DNA]</scope>
    <source>
        <strain evidence="11">NRRL B-16219</strain>
    </source>
</reference>
<dbReference type="NCBIfam" id="NF046076">
    <property type="entry name" value="monocarbox_MctP"/>
    <property type="match status" value="1"/>
</dbReference>
<keyword evidence="3" id="KW-0813">Transport</keyword>
<name>A0A1S1PM78_9ACTN</name>
<feature type="transmembrane region" description="Helical" evidence="9">
    <location>
        <begin position="20"/>
        <end position="43"/>
    </location>
</feature>
<dbReference type="Pfam" id="PF00474">
    <property type="entry name" value="SSF"/>
    <property type="match status" value="1"/>
</dbReference>
<proteinExistence type="inferred from homology"/>
<evidence type="ECO:0000313" key="11">
    <source>
        <dbReference type="Proteomes" id="UP000179769"/>
    </source>
</evidence>
<evidence type="ECO:0000256" key="2">
    <source>
        <dbReference type="ARBA" id="ARBA00006434"/>
    </source>
</evidence>
<feature type="compositionally biased region" description="Low complexity" evidence="8">
    <location>
        <begin position="545"/>
        <end position="568"/>
    </location>
</feature>
<evidence type="ECO:0000313" key="10">
    <source>
        <dbReference type="EMBL" id="OHV23903.1"/>
    </source>
</evidence>
<evidence type="ECO:0000256" key="5">
    <source>
        <dbReference type="ARBA" id="ARBA00022989"/>
    </source>
</evidence>
<feature type="transmembrane region" description="Helical" evidence="9">
    <location>
        <begin position="356"/>
        <end position="384"/>
    </location>
</feature>
<dbReference type="GO" id="GO:0005886">
    <property type="term" value="C:plasma membrane"/>
    <property type="evidence" value="ECO:0007669"/>
    <property type="project" value="TreeGrafter"/>
</dbReference>
<evidence type="ECO:0000256" key="6">
    <source>
        <dbReference type="ARBA" id="ARBA00023136"/>
    </source>
</evidence>
<comment type="subcellular location">
    <subcellularLocation>
        <location evidence="1">Membrane</location>
        <topology evidence="1">Multi-pass membrane protein</topology>
    </subcellularLocation>
</comment>
<feature type="transmembrane region" description="Helical" evidence="9">
    <location>
        <begin position="500"/>
        <end position="522"/>
    </location>
</feature>
<dbReference type="CDD" id="cd10322">
    <property type="entry name" value="SLC5sbd"/>
    <property type="match status" value="1"/>
</dbReference>
<accession>A0A1S1PM78</accession>
<evidence type="ECO:0000256" key="9">
    <source>
        <dbReference type="SAM" id="Phobius"/>
    </source>
</evidence>
<evidence type="ECO:0000256" key="4">
    <source>
        <dbReference type="ARBA" id="ARBA00022692"/>
    </source>
</evidence>
<dbReference type="PROSITE" id="PS50283">
    <property type="entry name" value="NA_SOLUT_SYMP_3"/>
    <property type="match status" value="1"/>
</dbReference>
<feature type="transmembrane region" description="Helical" evidence="9">
    <location>
        <begin position="96"/>
        <end position="116"/>
    </location>
</feature>
<protein>
    <submittedName>
        <fullName evidence="10">Sodium:solute symporter</fullName>
    </submittedName>
</protein>
<feature type="transmembrane region" description="Helical" evidence="9">
    <location>
        <begin position="144"/>
        <end position="164"/>
    </location>
</feature>
<dbReference type="GO" id="GO:0022857">
    <property type="term" value="F:transmembrane transporter activity"/>
    <property type="evidence" value="ECO:0007669"/>
    <property type="project" value="InterPro"/>
</dbReference>
<feature type="transmembrane region" description="Helical" evidence="9">
    <location>
        <begin position="214"/>
        <end position="233"/>
    </location>
</feature>
<dbReference type="AlphaFoldDB" id="A0A1S1PM78"/>
<feature type="transmembrane region" description="Helical" evidence="9">
    <location>
        <begin position="184"/>
        <end position="202"/>
    </location>
</feature>
<dbReference type="EMBL" id="MAXA01000238">
    <property type="protein sequence ID" value="OHV23903.1"/>
    <property type="molecule type" value="Genomic_DNA"/>
</dbReference>